<evidence type="ECO:0000313" key="8">
    <source>
        <dbReference type="EMBL" id="KAK3058278.1"/>
    </source>
</evidence>
<proteinExistence type="predicted"/>
<feature type="transmembrane region" description="Helical" evidence="7">
    <location>
        <begin position="203"/>
        <end position="221"/>
    </location>
</feature>
<accession>A0AAJ0GIQ5</accession>
<dbReference type="PANTHER" id="PTHR31394:SF1">
    <property type="entry name" value="TRANSMEMBRANE PROTEIN 199"/>
    <property type="match status" value="1"/>
</dbReference>
<comment type="subcellular location">
    <subcellularLocation>
        <location evidence="1">Endoplasmic reticulum membrane</location>
        <topology evidence="1">Multi-pass membrane protein</topology>
    </subcellularLocation>
</comment>
<keyword evidence="4 7" id="KW-1133">Transmembrane helix</keyword>
<evidence type="ECO:0000256" key="7">
    <source>
        <dbReference type="SAM" id="Phobius"/>
    </source>
</evidence>
<evidence type="ECO:0000256" key="6">
    <source>
        <dbReference type="SAM" id="MobiDB-lite"/>
    </source>
</evidence>
<feature type="region of interest" description="Disordered" evidence="6">
    <location>
        <begin position="151"/>
        <end position="183"/>
    </location>
</feature>
<organism evidence="8 9">
    <name type="scientific">Extremus antarcticus</name>
    <dbReference type="NCBI Taxonomy" id="702011"/>
    <lineage>
        <taxon>Eukaryota</taxon>
        <taxon>Fungi</taxon>
        <taxon>Dikarya</taxon>
        <taxon>Ascomycota</taxon>
        <taxon>Pezizomycotina</taxon>
        <taxon>Dothideomycetes</taxon>
        <taxon>Dothideomycetidae</taxon>
        <taxon>Mycosphaerellales</taxon>
        <taxon>Extremaceae</taxon>
        <taxon>Extremus</taxon>
    </lineage>
</organism>
<feature type="region of interest" description="Disordered" evidence="6">
    <location>
        <begin position="1"/>
        <end position="24"/>
    </location>
</feature>
<evidence type="ECO:0008006" key="10">
    <source>
        <dbReference type="Google" id="ProtNLM"/>
    </source>
</evidence>
<feature type="transmembrane region" description="Helical" evidence="7">
    <location>
        <begin position="233"/>
        <end position="252"/>
    </location>
</feature>
<dbReference type="InterPro" id="IPR021013">
    <property type="entry name" value="ATPase_Vma12"/>
</dbReference>
<feature type="region of interest" description="Disordered" evidence="6">
    <location>
        <begin position="280"/>
        <end position="301"/>
    </location>
</feature>
<feature type="compositionally biased region" description="Low complexity" evidence="6">
    <location>
        <begin position="8"/>
        <end position="24"/>
    </location>
</feature>
<keyword evidence="5 7" id="KW-0472">Membrane</keyword>
<dbReference type="EMBL" id="JAWDJX010000002">
    <property type="protein sequence ID" value="KAK3058278.1"/>
    <property type="molecule type" value="Genomic_DNA"/>
</dbReference>
<gene>
    <name evidence="8" type="ORF">LTR09_001356</name>
</gene>
<feature type="compositionally biased region" description="Polar residues" evidence="6">
    <location>
        <begin position="156"/>
        <end position="165"/>
    </location>
</feature>
<reference evidence="8" key="1">
    <citation type="submission" date="2023-04" db="EMBL/GenBank/DDBJ databases">
        <title>Black Yeasts Isolated from many extreme environments.</title>
        <authorList>
            <person name="Coleine C."/>
            <person name="Stajich J.E."/>
            <person name="Selbmann L."/>
        </authorList>
    </citation>
    <scope>NUCLEOTIDE SEQUENCE</scope>
    <source>
        <strain evidence="8">CCFEE 5312</strain>
    </source>
</reference>
<dbReference type="PANTHER" id="PTHR31394">
    <property type="entry name" value="TRANSMEMBRANE PROTEIN 199"/>
    <property type="match status" value="1"/>
</dbReference>
<evidence type="ECO:0000256" key="3">
    <source>
        <dbReference type="ARBA" id="ARBA00022824"/>
    </source>
</evidence>
<sequence length="301" mass="33264">MHRPDEASPPLSGTSLSMGGGTPTPTSIYLSPHAMVHLTATAAASAAVEEYCQLHRSQQDTGGEVDAARLERLSKVELGSPIEHADLIEISKCLVRHFRQDEVGDSINQWRLDALLKGAIVYRPPPTPKPEPTPEYKALMKRLRHEQEQQKYERMTNPQPQTYNSERFPGGKPSFGSNHLGPHGTAGEVDEVTYADVNRQMTLIINVLVSIICCSIAIWMAARRWDVPQRLGLSMTGSGLVAAAEVAIYMGYIRRVEDAKGKEKKILESKEIVETWVLDGSTGTSKSDADDGMRHRKGKHR</sequence>
<keyword evidence="9" id="KW-1185">Reference proteome</keyword>
<evidence type="ECO:0000256" key="4">
    <source>
        <dbReference type="ARBA" id="ARBA00022989"/>
    </source>
</evidence>
<dbReference type="Pfam" id="PF11712">
    <property type="entry name" value="Vma12"/>
    <property type="match status" value="1"/>
</dbReference>
<protein>
    <recommendedName>
        <fullName evidence="10">Endoplasmic reticulum-based factor for assembly of V-ATPase-domain-containing protein</fullName>
    </recommendedName>
</protein>
<comment type="caution">
    <text evidence="8">The sequence shown here is derived from an EMBL/GenBank/DDBJ whole genome shotgun (WGS) entry which is preliminary data.</text>
</comment>
<dbReference type="GO" id="GO:0005789">
    <property type="term" value="C:endoplasmic reticulum membrane"/>
    <property type="evidence" value="ECO:0007669"/>
    <property type="project" value="UniProtKB-SubCell"/>
</dbReference>
<name>A0AAJ0GIQ5_9PEZI</name>
<keyword evidence="2 7" id="KW-0812">Transmembrane</keyword>
<evidence type="ECO:0000256" key="5">
    <source>
        <dbReference type="ARBA" id="ARBA00023136"/>
    </source>
</evidence>
<keyword evidence="3" id="KW-0256">Endoplasmic reticulum</keyword>
<dbReference type="AlphaFoldDB" id="A0AAJ0GIQ5"/>
<dbReference type="GO" id="GO:0070072">
    <property type="term" value="P:vacuolar proton-transporting V-type ATPase complex assembly"/>
    <property type="evidence" value="ECO:0007669"/>
    <property type="project" value="InterPro"/>
</dbReference>
<evidence type="ECO:0000256" key="2">
    <source>
        <dbReference type="ARBA" id="ARBA00022692"/>
    </source>
</evidence>
<dbReference type="Proteomes" id="UP001271007">
    <property type="component" value="Unassembled WGS sequence"/>
</dbReference>
<evidence type="ECO:0000256" key="1">
    <source>
        <dbReference type="ARBA" id="ARBA00004477"/>
    </source>
</evidence>
<evidence type="ECO:0000313" key="9">
    <source>
        <dbReference type="Proteomes" id="UP001271007"/>
    </source>
</evidence>